<evidence type="ECO:0000256" key="2">
    <source>
        <dbReference type="ARBA" id="ARBA00022475"/>
    </source>
</evidence>
<keyword evidence="4 7" id="KW-0808">Transferase</keyword>
<dbReference type="PANTHER" id="PTHR43646">
    <property type="entry name" value="GLYCOSYLTRANSFERASE"/>
    <property type="match status" value="1"/>
</dbReference>
<keyword evidence="5" id="KW-0472">Membrane</keyword>
<dbReference type="InterPro" id="IPR001173">
    <property type="entry name" value="Glyco_trans_2-like"/>
</dbReference>
<accession>A0A316AN40</accession>
<dbReference type="SUPFAM" id="SSF53448">
    <property type="entry name" value="Nucleotide-diphospho-sugar transferases"/>
    <property type="match status" value="1"/>
</dbReference>
<dbReference type="Proteomes" id="UP000245880">
    <property type="component" value="Unassembled WGS sequence"/>
</dbReference>
<dbReference type="GO" id="GO:0016757">
    <property type="term" value="F:glycosyltransferase activity"/>
    <property type="evidence" value="ECO:0007669"/>
    <property type="project" value="UniProtKB-KW"/>
</dbReference>
<comment type="subcellular location">
    <subcellularLocation>
        <location evidence="1">Cell membrane</location>
    </subcellularLocation>
</comment>
<evidence type="ECO:0000256" key="3">
    <source>
        <dbReference type="ARBA" id="ARBA00022676"/>
    </source>
</evidence>
<dbReference type="PANTHER" id="PTHR43646:SF2">
    <property type="entry name" value="GLYCOSYLTRANSFERASE 2-LIKE DOMAIN-CONTAINING PROTEIN"/>
    <property type="match status" value="1"/>
</dbReference>
<reference evidence="7 8" key="1">
    <citation type="submission" date="2018-03" db="EMBL/GenBank/DDBJ databases">
        <title>Genomic Encyclopedia of Archaeal and Bacterial Type Strains, Phase II (KMG-II): from individual species to whole genera.</title>
        <authorList>
            <person name="Goeker M."/>
        </authorList>
    </citation>
    <scope>NUCLEOTIDE SEQUENCE [LARGE SCALE GENOMIC DNA]</scope>
    <source>
        <strain evidence="7 8">DSM 100346</strain>
    </source>
</reference>
<dbReference type="InterPro" id="IPR026461">
    <property type="entry name" value="Trfase_2_rSAM/seldom_assoc"/>
</dbReference>
<keyword evidence="8" id="KW-1185">Reference proteome</keyword>
<proteinExistence type="predicted"/>
<protein>
    <submittedName>
        <fullName evidence="7">RSAM/selenodomain-associated transferase 2</fullName>
    </submittedName>
</protein>
<organism evidence="7 8">
    <name type="scientific">Dyadobacter jejuensis</name>
    <dbReference type="NCBI Taxonomy" id="1082580"/>
    <lineage>
        <taxon>Bacteria</taxon>
        <taxon>Pseudomonadati</taxon>
        <taxon>Bacteroidota</taxon>
        <taxon>Cytophagia</taxon>
        <taxon>Cytophagales</taxon>
        <taxon>Spirosomataceae</taxon>
        <taxon>Dyadobacter</taxon>
    </lineage>
</organism>
<feature type="domain" description="Glycosyltransferase 2-like" evidence="6">
    <location>
        <begin position="7"/>
        <end position="119"/>
    </location>
</feature>
<evidence type="ECO:0000313" key="8">
    <source>
        <dbReference type="Proteomes" id="UP000245880"/>
    </source>
</evidence>
<gene>
    <name evidence="7" type="ORF">CLV98_10395</name>
</gene>
<dbReference type="InterPro" id="IPR029044">
    <property type="entry name" value="Nucleotide-diphossugar_trans"/>
</dbReference>
<dbReference type="AlphaFoldDB" id="A0A316AN40"/>
<name>A0A316AN40_9BACT</name>
<dbReference type="Pfam" id="PF00535">
    <property type="entry name" value="Glycos_transf_2"/>
    <property type="match status" value="1"/>
</dbReference>
<keyword evidence="2" id="KW-1003">Cell membrane</keyword>
<keyword evidence="3" id="KW-0328">Glycosyltransferase</keyword>
<evidence type="ECO:0000259" key="6">
    <source>
        <dbReference type="Pfam" id="PF00535"/>
    </source>
</evidence>
<comment type="caution">
    <text evidence="7">The sequence shown here is derived from an EMBL/GenBank/DDBJ whole genome shotgun (WGS) entry which is preliminary data.</text>
</comment>
<evidence type="ECO:0000256" key="4">
    <source>
        <dbReference type="ARBA" id="ARBA00022679"/>
    </source>
</evidence>
<dbReference type="Gene3D" id="3.90.550.10">
    <property type="entry name" value="Spore Coat Polysaccharide Biosynthesis Protein SpsA, Chain A"/>
    <property type="match status" value="1"/>
</dbReference>
<dbReference type="RefSeq" id="WP_109673670.1">
    <property type="nucleotide sequence ID" value="NZ_QGDT01000003.1"/>
</dbReference>
<sequence>MEVPYLSIIIPVINEAESLPILLGRLQELNLSELWVETVVVDGGSSDGTPEKAVQYGAQVVTSAKGRARQMNAGARVARGKVLYFLHADSIPPHQFVGQIAQAHDKGFMAGCFRLKFDWSHWFLRCNAWFTRFNIDSLRFGDQSLYVDRAFFERVGGYDESLIIMEDQEIVFRLTAKAPFRVLPDYIVTSARKYRLNGPYRMQAIFYSIYLGYYLGFPQQKLVRIYKKLIRT</sequence>
<evidence type="ECO:0000256" key="5">
    <source>
        <dbReference type="ARBA" id="ARBA00023136"/>
    </source>
</evidence>
<evidence type="ECO:0000256" key="1">
    <source>
        <dbReference type="ARBA" id="ARBA00004236"/>
    </source>
</evidence>
<dbReference type="GO" id="GO:0005886">
    <property type="term" value="C:plasma membrane"/>
    <property type="evidence" value="ECO:0007669"/>
    <property type="project" value="UniProtKB-SubCell"/>
</dbReference>
<dbReference type="OrthoDB" id="9810303at2"/>
<dbReference type="EMBL" id="QGDT01000003">
    <property type="protein sequence ID" value="PWJ58729.1"/>
    <property type="molecule type" value="Genomic_DNA"/>
</dbReference>
<evidence type="ECO:0000313" key="7">
    <source>
        <dbReference type="EMBL" id="PWJ58729.1"/>
    </source>
</evidence>
<dbReference type="NCBIfam" id="TIGR04283">
    <property type="entry name" value="glyco_like_mftF"/>
    <property type="match status" value="1"/>
</dbReference>
<dbReference type="CDD" id="cd02522">
    <property type="entry name" value="GT_2_like_a"/>
    <property type="match status" value="1"/>
</dbReference>